<dbReference type="InterPro" id="IPR036388">
    <property type="entry name" value="WH-like_DNA-bd_sf"/>
</dbReference>
<accession>A0ABM3M746</accession>
<feature type="compositionally biased region" description="Low complexity" evidence="9">
    <location>
        <begin position="368"/>
        <end position="378"/>
    </location>
</feature>
<dbReference type="PROSITE" id="PS50089">
    <property type="entry name" value="ZF_RING_2"/>
    <property type="match status" value="1"/>
</dbReference>
<evidence type="ECO:0000256" key="2">
    <source>
        <dbReference type="ARBA" id="ARBA00006184"/>
    </source>
</evidence>
<dbReference type="Gene3D" id="1.10.10.10">
    <property type="entry name" value="Winged helix-like DNA-binding domain superfamily/Winged helix DNA-binding domain"/>
    <property type="match status" value="1"/>
</dbReference>
<dbReference type="InterPro" id="IPR032443">
    <property type="entry name" value="RAWUL"/>
</dbReference>
<feature type="domain" description="RING-type" evidence="10">
    <location>
        <begin position="39"/>
        <end position="78"/>
    </location>
</feature>
<evidence type="ECO:0000313" key="12">
    <source>
        <dbReference type="RefSeq" id="XP_052747281.1"/>
    </source>
</evidence>
<dbReference type="InterPro" id="IPR027417">
    <property type="entry name" value="P-loop_NTPase"/>
</dbReference>
<feature type="region of interest" description="Disordered" evidence="9">
    <location>
        <begin position="614"/>
        <end position="634"/>
    </location>
</feature>
<dbReference type="InterPro" id="IPR050311">
    <property type="entry name" value="ORC1/CDC6"/>
</dbReference>
<feature type="compositionally biased region" description="Polar residues" evidence="9">
    <location>
        <begin position="882"/>
        <end position="903"/>
    </location>
</feature>
<feature type="compositionally biased region" description="Polar residues" evidence="9">
    <location>
        <begin position="999"/>
        <end position="1015"/>
    </location>
</feature>
<feature type="compositionally biased region" description="Polar residues" evidence="9">
    <location>
        <begin position="328"/>
        <end position="341"/>
    </location>
</feature>
<evidence type="ECO:0000256" key="4">
    <source>
        <dbReference type="ARBA" id="ARBA00022723"/>
    </source>
</evidence>
<dbReference type="PANTHER" id="PTHR10763">
    <property type="entry name" value="CELL DIVISION CONTROL PROTEIN 6-RELATED"/>
    <property type="match status" value="1"/>
</dbReference>
<evidence type="ECO:0000256" key="1">
    <source>
        <dbReference type="ARBA" id="ARBA00004123"/>
    </source>
</evidence>
<dbReference type="Gene3D" id="3.10.20.90">
    <property type="entry name" value="Phosphatidylinositol 3-kinase Catalytic Subunit, Chain A, domain 1"/>
    <property type="match status" value="1"/>
</dbReference>
<dbReference type="InterPro" id="IPR036390">
    <property type="entry name" value="WH_DNA-bd_sf"/>
</dbReference>
<feature type="region of interest" description="Disordered" evidence="9">
    <location>
        <begin position="702"/>
        <end position="767"/>
    </location>
</feature>
<feature type="compositionally biased region" description="Polar residues" evidence="9">
    <location>
        <begin position="273"/>
        <end position="301"/>
    </location>
</feature>
<evidence type="ECO:0000256" key="6">
    <source>
        <dbReference type="ARBA" id="ARBA00022833"/>
    </source>
</evidence>
<dbReference type="PROSITE" id="PS00518">
    <property type="entry name" value="ZF_RING_1"/>
    <property type="match status" value="1"/>
</dbReference>
<protein>
    <submittedName>
        <fullName evidence="12">Polycomb group protein Psc</fullName>
    </submittedName>
</protein>
<dbReference type="SUPFAM" id="SSF52540">
    <property type="entry name" value="P-loop containing nucleoside triphosphate hydrolases"/>
    <property type="match status" value="1"/>
</dbReference>
<evidence type="ECO:0000256" key="7">
    <source>
        <dbReference type="ARBA" id="ARBA00023242"/>
    </source>
</evidence>
<keyword evidence="4" id="KW-0479">Metal-binding</keyword>
<sequence>MVTSNKQSDKKVVKMTEQNDSAVVPQRTLLGEVNEQITCPLCRGYYIDATTIVECLHSFCRSCIIKHLQVKSYCPVCEMMINSAKPNIKLDKALQDIVYKLVPGLFQKEMERRQQFYASRPGPAACATPEQRGEDTERIIFSPEDVISFSLEFVDMTDADSISSKSSDSNEPPTVSLTTRRYLQCPAVVNINHLKKFLSMKFDIDSTQFAIDILYKRVPLPDYYTLMDIAYIYNWKRNEPMRFFYQIIDYVAIRNRLFDINRKGTHFPDRKSSPTCTEDTNANSPAPNINDQTSEASSGTDSPMPDDNNTKKVSDSMKNDTVQKMKDTNAQVSTATHTPRCSSPLKKNDDEVEKSQFLNSFELTAKSTSTTLKSPAKPNTSETKSPKENTLKSLISATKSDDTLKRKIDSSKTLPEMKKLKIEIEKAKIPLPQTGSGTIKVSNLNENPHKLKGDTSDKGKNMDETSKPNLPTPNIVAQTSSSIASKEVKPQQISSLKQQLDNSGHKRPVPVSQTIASPKRKPSDVPSASQSTPLVQKTVSPLKIQIPKPDTSSANVKHGEMPKPVTKKMPDLKPSVPLPPATQNKGPPVAKLRMDLLSNNCDPTIDRSKILSQVKTSLPTPGTPPTSGDPLKSLFDSCKINIPSSLSITLTDQKLDPRSPSDVTNSDPKKNAINKSIATASNASTHKVPNAPVHNYIEILKLPDTDPKKTNKPESNVDKPNIVPNKSDNNPSTSKPLTKSSETSAKGPVPNLKPISDTKLGKQSGNFASPITFQQTFEQQLQSLTEKKAKQAKHKSQVPKLVPATPKSLTAANKLNTTLPKPNPPTVGTVENKTHALDLSTPHNIQSQLGPQHTKAFETMQSIANLAKKQNIPPKPVPLPMPQTNSFANFSNRSLPTTASPLRVPSASSINQLKLDKINANGSQGNTPRQDPNAQNNQIKQTSNASPAIPSPNYSHNSSSAAQPSPRSQTRSPSSSPKLVIAEEKQASNISAEINMNQSHQITSTQLSNTSTSKVESPKASPGPSKTNIKPVKPPMPPTKVTGIRQPITPTLNTNPSINSPADYLAQPQLMSHAHRAIINHFNFQMASLQATIPFKSRKRTYYNETKIKSNIENENILNIEIAKSPIKRKIEDKQAEENDLCSAKKISRKHKNSADTTIENCPTVNALKPLVSREKEIEYLENFLIGQLDKGESASLYVSGQPGTGKTASLSYILQIPKIRDGYKKVYINCTMMKSASSIYCRICKELQLPTSATSEKACLSAIEKYLFKKHKLILLILDEIDQLESKRQSVLYTIFEWASAPQSQLVLVGIANALDLTQRSLPRLQARADLRPQTLHFPPYTKQQIIDIFTHELAAEDTTNVFSPVALQMLAAKIAAVSGDMRRALDIGRRVIELARRSKFAENQSVDNMMSDSSVTVELKQVLEVLNDVYGGSRKIDTDVEEGLPMQQKLILCSLMLMLSKGKIKEIVMGKLHDVYKKVAKARNIAPLEVGEMAGACSLLEARGALRVAGAGSARARRLRLQWDEAELGAALRDKPLLSAILADRRCLS</sequence>
<evidence type="ECO:0000259" key="10">
    <source>
        <dbReference type="PROSITE" id="PS50089"/>
    </source>
</evidence>
<dbReference type="Proteomes" id="UP001652582">
    <property type="component" value="Chromosome 3"/>
</dbReference>
<dbReference type="InterPro" id="IPR015163">
    <property type="entry name" value="Cdc6_C"/>
</dbReference>
<feature type="compositionally biased region" description="Basic and acidic residues" evidence="9">
    <location>
        <begin position="447"/>
        <end position="466"/>
    </location>
</feature>
<keyword evidence="6" id="KW-0862">Zinc</keyword>
<dbReference type="SUPFAM" id="SSF46785">
    <property type="entry name" value="Winged helix' DNA-binding domain"/>
    <property type="match status" value="1"/>
</dbReference>
<evidence type="ECO:0000256" key="8">
    <source>
        <dbReference type="PROSITE-ProRule" id="PRU00175"/>
    </source>
</evidence>
<dbReference type="CDD" id="cd08768">
    <property type="entry name" value="Cdc6_C"/>
    <property type="match status" value="1"/>
</dbReference>
<feature type="region of interest" description="Disordered" evidence="9">
    <location>
        <begin position="268"/>
        <end position="351"/>
    </location>
</feature>
<dbReference type="RefSeq" id="XP_052747281.1">
    <property type="nucleotide sequence ID" value="XM_052891321.1"/>
</dbReference>
<dbReference type="PANTHER" id="PTHR10763:SF26">
    <property type="entry name" value="CELL DIVISION CONTROL PROTEIN 6 HOMOLOG"/>
    <property type="match status" value="1"/>
</dbReference>
<dbReference type="InterPro" id="IPR049945">
    <property type="entry name" value="AAA_22"/>
</dbReference>
<keyword evidence="11" id="KW-1185">Reference proteome</keyword>
<keyword evidence="5 8" id="KW-0863">Zinc-finger</keyword>
<evidence type="ECO:0000313" key="11">
    <source>
        <dbReference type="Proteomes" id="UP001652582"/>
    </source>
</evidence>
<feature type="compositionally biased region" description="Low complexity" evidence="9">
    <location>
        <begin position="616"/>
        <end position="631"/>
    </location>
</feature>
<dbReference type="Pfam" id="PF00097">
    <property type="entry name" value="zf-C3HC4"/>
    <property type="match status" value="1"/>
</dbReference>
<dbReference type="Gene3D" id="3.30.40.10">
    <property type="entry name" value="Zinc/RING finger domain, C3HC4 (zinc finger)"/>
    <property type="match status" value="1"/>
</dbReference>
<feature type="compositionally biased region" description="Basic and acidic residues" evidence="9">
    <location>
        <begin position="702"/>
        <end position="717"/>
    </location>
</feature>
<dbReference type="InterPro" id="IPR054425">
    <property type="entry name" value="Cdc6_ORC1-like_ATPase_lid"/>
</dbReference>
<keyword evidence="3" id="KW-0235">DNA replication</keyword>
<comment type="similarity">
    <text evidence="2">Belongs to the CDC6/cdc18 family.</text>
</comment>
<dbReference type="InterPro" id="IPR013083">
    <property type="entry name" value="Znf_RING/FYVE/PHD"/>
</dbReference>
<dbReference type="Pfam" id="PF16207">
    <property type="entry name" value="RAWUL"/>
    <property type="match status" value="1"/>
</dbReference>
<dbReference type="Pfam" id="PF13401">
    <property type="entry name" value="AAA_22"/>
    <property type="match status" value="1"/>
</dbReference>
<proteinExistence type="inferred from homology"/>
<evidence type="ECO:0000256" key="9">
    <source>
        <dbReference type="SAM" id="MobiDB-lite"/>
    </source>
</evidence>
<feature type="compositionally biased region" description="Polar residues" evidence="9">
    <location>
        <begin position="526"/>
        <end position="539"/>
    </location>
</feature>
<dbReference type="SMART" id="SM00184">
    <property type="entry name" value="RING"/>
    <property type="match status" value="1"/>
</dbReference>
<feature type="compositionally biased region" description="Polar residues" evidence="9">
    <location>
        <begin position="920"/>
        <end position="957"/>
    </location>
</feature>
<dbReference type="SUPFAM" id="SSF57850">
    <property type="entry name" value="RING/U-box"/>
    <property type="match status" value="1"/>
</dbReference>
<feature type="region of interest" description="Disordered" evidence="9">
    <location>
        <begin position="368"/>
        <end position="391"/>
    </location>
</feature>
<dbReference type="CDD" id="cd00009">
    <property type="entry name" value="AAA"/>
    <property type="match status" value="1"/>
</dbReference>
<dbReference type="GeneID" id="112058243"/>
<feature type="compositionally biased region" description="Low complexity" evidence="9">
    <location>
        <begin position="958"/>
        <end position="977"/>
    </location>
</feature>
<feature type="region of interest" description="Disordered" evidence="9">
    <location>
        <begin position="432"/>
        <end position="572"/>
    </location>
</feature>
<dbReference type="Pfam" id="PF22606">
    <property type="entry name" value="Cdc6-ORC-like_ATPase_lid"/>
    <property type="match status" value="1"/>
</dbReference>
<feature type="region of interest" description="Disordered" evidence="9">
    <location>
        <begin position="870"/>
        <end position="903"/>
    </location>
</feature>
<dbReference type="SMART" id="SM01074">
    <property type="entry name" value="Cdc6_C"/>
    <property type="match status" value="1"/>
</dbReference>
<dbReference type="InterPro" id="IPR018957">
    <property type="entry name" value="Znf_C3HC4_RING-type"/>
</dbReference>
<reference evidence="12" key="1">
    <citation type="submission" date="2025-08" db="UniProtKB">
        <authorList>
            <consortium name="RefSeq"/>
        </authorList>
    </citation>
    <scope>IDENTIFICATION</scope>
</reference>
<feature type="region of interest" description="Disordered" evidence="9">
    <location>
        <begin position="999"/>
        <end position="1056"/>
    </location>
</feature>
<evidence type="ECO:0000256" key="3">
    <source>
        <dbReference type="ARBA" id="ARBA00022705"/>
    </source>
</evidence>
<comment type="subcellular location">
    <subcellularLocation>
        <location evidence="1">Nucleus</location>
    </subcellularLocation>
</comment>
<gene>
    <name evidence="12" type="primary">LOC112058243</name>
</gene>
<feature type="compositionally biased region" description="Polar residues" evidence="9">
    <location>
        <begin position="724"/>
        <end position="744"/>
    </location>
</feature>
<feature type="region of interest" description="Disordered" evidence="9">
    <location>
        <begin position="651"/>
        <end position="672"/>
    </location>
</feature>
<feature type="compositionally biased region" description="Polar residues" evidence="9">
    <location>
        <begin position="475"/>
        <end position="484"/>
    </location>
</feature>
<dbReference type="Gene3D" id="3.40.50.300">
    <property type="entry name" value="P-loop containing nucleotide triphosphate hydrolases"/>
    <property type="match status" value="1"/>
</dbReference>
<evidence type="ECO:0000256" key="5">
    <source>
        <dbReference type="ARBA" id="ARBA00022771"/>
    </source>
</evidence>
<feature type="compositionally biased region" description="Polar residues" evidence="9">
    <location>
        <begin position="491"/>
        <end position="502"/>
    </location>
</feature>
<keyword evidence="7" id="KW-0539">Nucleus</keyword>
<dbReference type="InterPro" id="IPR017907">
    <property type="entry name" value="Znf_RING_CS"/>
</dbReference>
<feature type="compositionally biased region" description="Polar residues" evidence="9">
    <location>
        <begin position="433"/>
        <end position="446"/>
    </location>
</feature>
<name>A0ABM3M746_BICAN</name>
<feature type="region of interest" description="Disordered" evidence="9">
    <location>
        <begin position="919"/>
        <end position="978"/>
    </location>
</feature>
<dbReference type="Pfam" id="PF09079">
    <property type="entry name" value="WHD_Cdc6"/>
    <property type="match status" value="1"/>
</dbReference>
<feature type="compositionally biased region" description="Basic and acidic residues" evidence="9">
    <location>
        <begin position="308"/>
        <end position="327"/>
    </location>
</feature>
<dbReference type="CDD" id="cd17082">
    <property type="entry name" value="RAWUL_PCGF2_like"/>
    <property type="match status" value="1"/>
</dbReference>
<dbReference type="Gene3D" id="1.10.8.60">
    <property type="match status" value="1"/>
</dbReference>
<dbReference type="InterPro" id="IPR001841">
    <property type="entry name" value="Znf_RING"/>
</dbReference>
<organism evidence="11 12">
    <name type="scientific">Bicyclus anynana</name>
    <name type="common">Squinting bush brown butterfly</name>
    <dbReference type="NCBI Taxonomy" id="110368"/>
    <lineage>
        <taxon>Eukaryota</taxon>
        <taxon>Metazoa</taxon>
        <taxon>Ecdysozoa</taxon>
        <taxon>Arthropoda</taxon>
        <taxon>Hexapoda</taxon>
        <taxon>Insecta</taxon>
        <taxon>Pterygota</taxon>
        <taxon>Neoptera</taxon>
        <taxon>Endopterygota</taxon>
        <taxon>Lepidoptera</taxon>
        <taxon>Glossata</taxon>
        <taxon>Ditrysia</taxon>
        <taxon>Papilionoidea</taxon>
        <taxon>Nymphalidae</taxon>
        <taxon>Satyrinae</taxon>
        <taxon>Satyrini</taxon>
        <taxon>Mycalesina</taxon>
        <taxon>Bicyclus</taxon>
    </lineage>
</organism>